<organism evidence="5 6">
    <name type="scientific">Liquidambar formosana</name>
    <name type="common">Formosan gum</name>
    <dbReference type="NCBI Taxonomy" id="63359"/>
    <lineage>
        <taxon>Eukaryota</taxon>
        <taxon>Viridiplantae</taxon>
        <taxon>Streptophyta</taxon>
        <taxon>Embryophyta</taxon>
        <taxon>Tracheophyta</taxon>
        <taxon>Spermatophyta</taxon>
        <taxon>Magnoliopsida</taxon>
        <taxon>eudicotyledons</taxon>
        <taxon>Gunneridae</taxon>
        <taxon>Pentapetalae</taxon>
        <taxon>Saxifragales</taxon>
        <taxon>Altingiaceae</taxon>
        <taxon>Liquidambar</taxon>
    </lineage>
</organism>
<dbReference type="InterPro" id="IPR000358">
    <property type="entry name" value="RNR_small_fam"/>
</dbReference>
<evidence type="ECO:0000256" key="1">
    <source>
        <dbReference type="ARBA" id="ARBA00009303"/>
    </source>
</evidence>
<dbReference type="AlphaFoldDB" id="A0AAP0S8K4"/>
<evidence type="ECO:0000313" key="6">
    <source>
        <dbReference type="Proteomes" id="UP001415857"/>
    </source>
</evidence>
<evidence type="ECO:0000256" key="2">
    <source>
        <dbReference type="PIRSR" id="PIRSR000355-1"/>
    </source>
</evidence>
<dbReference type="Pfam" id="PF00268">
    <property type="entry name" value="Ribonuc_red_sm"/>
    <property type="match status" value="1"/>
</dbReference>
<dbReference type="GO" id="GO:0009263">
    <property type="term" value="P:deoxyribonucleotide biosynthetic process"/>
    <property type="evidence" value="ECO:0007669"/>
    <property type="project" value="InterPro"/>
</dbReference>
<gene>
    <name evidence="5" type="ORF">L1049_017495</name>
</gene>
<dbReference type="PIRSF" id="PIRSF000355">
    <property type="entry name" value="NrdB"/>
    <property type="match status" value="1"/>
</dbReference>
<dbReference type="CDD" id="cd01049">
    <property type="entry name" value="RNRR2"/>
    <property type="match status" value="1"/>
</dbReference>
<comment type="cofactor">
    <cofactor evidence="3">
        <name>Fe cation</name>
        <dbReference type="ChEBI" id="CHEBI:24875"/>
    </cofactor>
    <text evidence="3">Binds 2 iron ions per subunit.</text>
</comment>
<feature type="region of interest" description="Disordered" evidence="4">
    <location>
        <begin position="1"/>
        <end position="21"/>
    </location>
</feature>
<keyword evidence="3" id="KW-0479">Metal-binding</keyword>
<dbReference type="PROSITE" id="PS00368">
    <property type="entry name" value="RIBORED_SMALL"/>
    <property type="match status" value="1"/>
</dbReference>
<dbReference type="EMBL" id="JBBPBK010000003">
    <property type="protein sequence ID" value="KAK9289024.1"/>
    <property type="molecule type" value="Genomic_DNA"/>
</dbReference>
<dbReference type="InterPro" id="IPR009078">
    <property type="entry name" value="Ferritin-like_SF"/>
</dbReference>
<dbReference type="PANTHER" id="PTHR23409:SF35">
    <property type="entry name" value="RIBONUCLEOSIDE-DIPHOSPHATE REDUCTASE SMALL CHAIN A"/>
    <property type="match status" value="1"/>
</dbReference>
<feature type="binding site" evidence="3">
    <location>
        <position position="119"/>
    </location>
    <ligand>
        <name>Fe cation</name>
        <dbReference type="ChEBI" id="CHEBI:24875"/>
        <label>1</label>
    </ligand>
</feature>
<dbReference type="Gene3D" id="1.10.620.20">
    <property type="entry name" value="Ribonucleotide Reductase, subunit A"/>
    <property type="match status" value="1"/>
</dbReference>
<reference evidence="5 6" key="1">
    <citation type="journal article" date="2024" name="Plant J.">
        <title>Genome sequences and population genomics reveal climatic adaptation and genomic divergence between two closely related sweetgum species.</title>
        <authorList>
            <person name="Xu W.Q."/>
            <person name="Ren C.Q."/>
            <person name="Zhang X.Y."/>
            <person name="Comes H.P."/>
            <person name="Liu X.H."/>
            <person name="Li Y.G."/>
            <person name="Kettle C.J."/>
            <person name="Jalonen R."/>
            <person name="Gaisberger H."/>
            <person name="Ma Y.Z."/>
            <person name="Qiu Y.X."/>
        </authorList>
    </citation>
    <scope>NUCLEOTIDE SEQUENCE [LARGE SCALE GENOMIC DNA]</scope>
    <source>
        <strain evidence="5">Hangzhou</strain>
    </source>
</reference>
<evidence type="ECO:0000256" key="3">
    <source>
        <dbReference type="PIRSR" id="PIRSR000355-2"/>
    </source>
</evidence>
<evidence type="ECO:0000256" key="4">
    <source>
        <dbReference type="SAM" id="MobiDB-lite"/>
    </source>
</evidence>
<evidence type="ECO:0000313" key="5">
    <source>
        <dbReference type="EMBL" id="KAK9289024.1"/>
    </source>
</evidence>
<feature type="binding site" evidence="3">
    <location>
        <position position="181"/>
    </location>
    <ligand>
        <name>Fe cation</name>
        <dbReference type="ChEBI" id="CHEBI:24875"/>
        <label>2</label>
    </ligand>
</feature>
<dbReference type="Proteomes" id="UP001415857">
    <property type="component" value="Unassembled WGS sequence"/>
</dbReference>
<dbReference type="InterPro" id="IPR033909">
    <property type="entry name" value="RNR_small"/>
</dbReference>
<feature type="active site" evidence="2">
    <location>
        <position position="126"/>
    </location>
</feature>
<feature type="binding site" evidence="3">
    <location>
        <position position="88"/>
    </location>
    <ligand>
        <name>Fe cation</name>
        <dbReference type="ChEBI" id="CHEBI:24875"/>
        <label>1</label>
    </ligand>
</feature>
<dbReference type="SUPFAM" id="SSF47240">
    <property type="entry name" value="Ferritin-like"/>
    <property type="match status" value="1"/>
</dbReference>
<proteinExistence type="inferred from homology"/>
<dbReference type="GO" id="GO:0016491">
    <property type="term" value="F:oxidoreductase activity"/>
    <property type="evidence" value="ECO:0007669"/>
    <property type="project" value="InterPro"/>
</dbReference>
<dbReference type="PANTHER" id="PTHR23409">
    <property type="entry name" value="RIBONUCLEOSIDE-DIPHOSPHATE REDUCTASE SMALL CHAIN"/>
    <property type="match status" value="1"/>
</dbReference>
<feature type="binding site" evidence="3">
    <location>
        <position position="215"/>
    </location>
    <ligand>
        <name>Fe cation</name>
        <dbReference type="ChEBI" id="CHEBI:24875"/>
        <label>2</label>
    </ligand>
</feature>
<keyword evidence="3" id="KW-0408">Iron</keyword>
<name>A0AAP0S8K4_LIQFO</name>
<keyword evidence="6" id="KW-1185">Reference proteome</keyword>
<feature type="binding site" evidence="3">
    <location>
        <position position="122"/>
    </location>
    <ligand>
        <name>Fe cation</name>
        <dbReference type="ChEBI" id="CHEBI:24875"/>
        <label>1</label>
    </ligand>
</feature>
<dbReference type="InterPro" id="IPR012348">
    <property type="entry name" value="RNR-like"/>
</dbReference>
<accession>A0AAP0S8K4</accession>
<dbReference type="InterPro" id="IPR030475">
    <property type="entry name" value="RNR_small_AS"/>
</dbReference>
<comment type="caution">
    <text evidence="5">The sequence shown here is derived from an EMBL/GenBank/DDBJ whole genome shotgun (WGS) entry which is preliminary data.</text>
</comment>
<protein>
    <submittedName>
        <fullName evidence="5">Uncharacterized protein</fullName>
    </submittedName>
</protein>
<feature type="binding site" evidence="3">
    <location>
        <position position="218"/>
    </location>
    <ligand>
        <name>Fe cation</name>
        <dbReference type="ChEBI" id="CHEBI:24875"/>
        <label>2</label>
    </ligand>
</feature>
<feature type="binding site" evidence="3">
    <location>
        <position position="119"/>
    </location>
    <ligand>
        <name>Fe cation</name>
        <dbReference type="ChEBI" id="CHEBI:24875"/>
        <label>2</label>
    </ligand>
</feature>
<comment type="similarity">
    <text evidence="1">Belongs to the ribonucleoside diphosphate reductase small chain family.</text>
</comment>
<dbReference type="GO" id="GO:0046872">
    <property type="term" value="F:metal ion binding"/>
    <property type="evidence" value="ECO:0007669"/>
    <property type="project" value="UniProtKB-KW"/>
</dbReference>
<sequence>MGSLRNGLERKRDEEEKEEEPILAENSQRFCMFPIRYAQLWEMYKKAEASFWTAEEVDLSQDVQQWETLSGSEKHFISHVLAFFAASDGIVLENLATRFLNDVQVPEARAFYGFQIAMENIHSEMYSLLLETYIKDSKEKHRLFNAIENIPCVARKAKWALDWIQSSTSFAERLVAFACVEGIFFSGSFCAIFWLKKRGLMPGLTFSNELISRDEGLHCDFACLLYSLLQKQLHMQKVHHIVHEAVKIETEFVCDALPCALIGMNSTLMSQYIKFVADRLLVALGYQKKYNVENPFDWMEFISLQGKANFFERRVGDYQRASVMSSLHDSGKNYVFKMDEDF</sequence>